<dbReference type="AlphaFoldDB" id="A0A7C4BDA0"/>
<dbReference type="Gene3D" id="3.30.1370.60">
    <property type="entry name" value="Hypothetical oxidoreductase yiak, domain 2"/>
    <property type="match status" value="1"/>
</dbReference>
<evidence type="ECO:0000256" key="2">
    <source>
        <dbReference type="ARBA" id="ARBA00023002"/>
    </source>
</evidence>
<organism evidence="3">
    <name type="scientific">Ignisphaera aggregans</name>
    <dbReference type="NCBI Taxonomy" id="334771"/>
    <lineage>
        <taxon>Archaea</taxon>
        <taxon>Thermoproteota</taxon>
        <taxon>Thermoprotei</taxon>
        <taxon>Desulfurococcales</taxon>
        <taxon>Desulfurococcaceae</taxon>
        <taxon>Ignisphaera</taxon>
    </lineage>
</organism>
<dbReference type="PANTHER" id="PTHR11091:SF0">
    <property type="entry name" value="MALATE DEHYDROGENASE"/>
    <property type="match status" value="1"/>
</dbReference>
<sequence>MEFFEKEEPIPPFIRVSASSLKRFVWEVFRALGVREEDAGIAADVLVTADLMGISSHGAQRLGRYVAGIESGAINVNPEMRFVVDSYAVGVLDADNGLGQVAAYKAMVKAVEKARQFGVGVVLVKHSHHFGIAGYYALKAVESNMIGVALTNTTPLVAYVGTVEKYLGTNALAFAAPRRQPPPLLFDGALSIAPVGRLELYSKIRREVPASWAIGVDGEVLRGDARKIHEALTKGLAALLPLGGYLEELGGHKGSGLALVVDILCGILSGASWGYHVKYTTVKNANVGHALIAIDISKFMKLEEFYERLEQMINEIKALKKAPWAKNIWIPGERSWLTMQTRLKIGIPLHVNVVEELKSIAKKASVKFDVELL</sequence>
<dbReference type="InterPro" id="IPR043144">
    <property type="entry name" value="Mal/L-sulf/L-lact_DH-like_ah"/>
</dbReference>
<protein>
    <submittedName>
        <fullName evidence="3">Ldh family oxidoreductase</fullName>
    </submittedName>
</protein>
<name>A0A7C4BDA0_9CREN</name>
<proteinExistence type="inferred from homology"/>
<keyword evidence="2" id="KW-0560">Oxidoreductase</keyword>
<dbReference type="PANTHER" id="PTHR11091">
    <property type="entry name" value="OXIDOREDUCTASE-RELATED"/>
    <property type="match status" value="1"/>
</dbReference>
<dbReference type="EMBL" id="DTFF01000076">
    <property type="protein sequence ID" value="HGI88420.1"/>
    <property type="molecule type" value="Genomic_DNA"/>
</dbReference>
<evidence type="ECO:0000313" key="3">
    <source>
        <dbReference type="EMBL" id="HGI88420.1"/>
    </source>
</evidence>
<accession>A0A7C4BDA0</accession>
<reference evidence="3" key="1">
    <citation type="journal article" date="2020" name="mSystems">
        <title>Genome- and Community-Level Interaction Insights into Carbon Utilization and Element Cycling Functions of Hydrothermarchaeota in Hydrothermal Sediment.</title>
        <authorList>
            <person name="Zhou Z."/>
            <person name="Liu Y."/>
            <person name="Xu W."/>
            <person name="Pan J."/>
            <person name="Luo Z.H."/>
            <person name="Li M."/>
        </authorList>
    </citation>
    <scope>NUCLEOTIDE SEQUENCE [LARGE SCALE GENOMIC DNA]</scope>
    <source>
        <strain evidence="3">SpSt-732</strain>
    </source>
</reference>
<dbReference type="InterPro" id="IPR043143">
    <property type="entry name" value="Mal/L-sulf/L-lact_DH-like_NADP"/>
</dbReference>
<dbReference type="Pfam" id="PF02615">
    <property type="entry name" value="Ldh_2"/>
    <property type="match status" value="1"/>
</dbReference>
<evidence type="ECO:0000256" key="1">
    <source>
        <dbReference type="ARBA" id="ARBA00006056"/>
    </source>
</evidence>
<dbReference type="GO" id="GO:0016491">
    <property type="term" value="F:oxidoreductase activity"/>
    <property type="evidence" value="ECO:0007669"/>
    <property type="project" value="UniProtKB-KW"/>
</dbReference>
<dbReference type="InterPro" id="IPR036111">
    <property type="entry name" value="Mal/L-sulfo/L-lacto_DH-like_sf"/>
</dbReference>
<comment type="caution">
    <text evidence="3">The sequence shown here is derived from an EMBL/GenBank/DDBJ whole genome shotgun (WGS) entry which is preliminary data.</text>
</comment>
<gene>
    <name evidence="3" type="ORF">ENV14_08570</name>
</gene>
<dbReference type="SUPFAM" id="SSF89733">
    <property type="entry name" value="L-sulfolactate dehydrogenase-like"/>
    <property type="match status" value="1"/>
</dbReference>
<dbReference type="InterPro" id="IPR003767">
    <property type="entry name" value="Malate/L-lactate_DH-like"/>
</dbReference>
<comment type="similarity">
    <text evidence="1">Belongs to the LDH2/MDH2 oxidoreductase family.</text>
</comment>
<dbReference type="Gene3D" id="1.10.1530.10">
    <property type="match status" value="1"/>
</dbReference>